<dbReference type="GO" id="GO:0042602">
    <property type="term" value="F:riboflavin reductase (NADPH) activity"/>
    <property type="evidence" value="ECO:0007669"/>
    <property type="project" value="UniProtKB-EC"/>
</dbReference>
<sequence length="184" mass="20550">MRKLGIILGSIKEKSSSKSLAKAMLPLFPESVEVSFIRIENLPLFNPDIDKEGRRPDSYERFRQAIKEQDALLFITPEYNRTIPAALKNAIEIGSRPYQQVAFSGKPAMIISQSNGSLAGFGANHHLRQSLVFLNVPVMPQPEIYLAHIHTIVDAQGNFIDSTAAQFLTDSVQAFLDFAKRFES</sequence>
<dbReference type="EMBL" id="UHFG01000004">
    <property type="protein sequence ID" value="SUN49860.1"/>
    <property type="molecule type" value="Genomic_DNA"/>
</dbReference>
<keyword evidence="2" id="KW-0560">Oxidoreductase</keyword>
<dbReference type="PANTHER" id="PTHR30543:SF21">
    <property type="entry name" value="NAD(P)H-DEPENDENT FMN REDUCTASE LOT6"/>
    <property type="match status" value="1"/>
</dbReference>
<dbReference type="PANTHER" id="PTHR30543">
    <property type="entry name" value="CHROMATE REDUCTASE"/>
    <property type="match status" value="1"/>
</dbReference>
<dbReference type="GO" id="GO:0010181">
    <property type="term" value="F:FMN binding"/>
    <property type="evidence" value="ECO:0007669"/>
    <property type="project" value="TreeGrafter"/>
</dbReference>
<dbReference type="SUPFAM" id="SSF52218">
    <property type="entry name" value="Flavoproteins"/>
    <property type="match status" value="1"/>
</dbReference>
<proteinExistence type="predicted"/>
<dbReference type="Gene3D" id="3.40.50.360">
    <property type="match status" value="1"/>
</dbReference>
<dbReference type="InterPro" id="IPR029039">
    <property type="entry name" value="Flavoprotein-like_sf"/>
</dbReference>
<dbReference type="EC" id="1.5.1.30" evidence="2"/>
<organism evidence="2 3">
    <name type="scientific">Streptococcus dysgalactiae subsp. dysgalactiae</name>
    <dbReference type="NCBI Taxonomy" id="99822"/>
    <lineage>
        <taxon>Bacteria</taxon>
        <taxon>Bacillati</taxon>
        <taxon>Bacillota</taxon>
        <taxon>Bacilli</taxon>
        <taxon>Lactobacillales</taxon>
        <taxon>Streptococcaceae</taxon>
        <taxon>Streptococcus</taxon>
    </lineage>
</organism>
<dbReference type="Proteomes" id="UP000254797">
    <property type="component" value="Unassembled WGS sequence"/>
</dbReference>
<evidence type="ECO:0000259" key="1">
    <source>
        <dbReference type="Pfam" id="PF03358"/>
    </source>
</evidence>
<dbReference type="Pfam" id="PF03358">
    <property type="entry name" value="FMN_red"/>
    <property type="match status" value="1"/>
</dbReference>
<dbReference type="AlphaFoldDB" id="A0A380JVR3"/>
<dbReference type="InterPro" id="IPR005025">
    <property type="entry name" value="FMN_Rdtase-like_dom"/>
</dbReference>
<evidence type="ECO:0000313" key="2">
    <source>
        <dbReference type="EMBL" id="SUN49860.1"/>
    </source>
</evidence>
<dbReference type="InterPro" id="IPR050712">
    <property type="entry name" value="NAD(P)H-dep_reductase"/>
</dbReference>
<gene>
    <name evidence="2" type="primary">azr_1</name>
    <name evidence="2" type="ORF">NCTC4670_01093</name>
</gene>
<protein>
    <submittedName>
        <fullName evidence="2">NADPH-dependent FMN reductase</fullName>
        <ecNumber evidence="2">1.5.1.30</ecNumber>
        <ecNumber evidence="2">1.7.1.6</ecNumber>
    </submittedName>
</protein>
<feature type="domain" description="NADPH-dependent FMN reductase-like" evidence="1">
    <location>
        <begin position="3"/>
        <end position="150"/>
    </location>
</feature>
<accession>A0A380JVR3</accession>
<reference evidence="2 3" key="1">
    <citation type="submission" date="2018-06" db="EMBL/GenBank/DDBJ databases">
        <authorList>
            <consortium name="Pathogen Informatics"/>
            <person name="Doyle S."/>
        </authorList>
    </citation>
    <scope>NUCLEOTIDE SEQUENCE [LARGE SCALE GENOMIC DNA]</scope>
    <source>
        <strain evidence="2 3">NCTC4670</strain>
    </source>
</reference>
<dbReference type="RefSeq" id="WP_115246128.1">
    <property type="nucleotide sequence ID" value="NZ_JAIEZZ010000004.1"/>
</dbReference>
<evidence type="ECO:0000313" key="3">
    <source>
        <dbReference type="Proteomes" id="UP000254797"/>
    </source>
</evidence>
<dbReference type="EC" id="1.7.1.6" evidence="2"/>
<dbReference type="GO" id="GO:0005829">
    <property type="term" value="C:cytosol"/>
    <property type="evidence" value="ECO:0007669"/>
    <property type="project" value="TreeGrafter"/>
</dbReference>
<dbReference type="GO" id="GO:0050446">
    <property type="term" value="F:azobenzene reductase (NADP+) activity"/>
    <property type="evidence" value="ECO:0007669"/>
    <property type="project" value="UniProtKB-EC"/>
</dbReference>
<name>A0A380JVR3_STRDY</name>